<sequence length="78" mass="8613">MFSGSCEDKVTVREPPALPATPANRIVGGQPTTVRRYPYMAYLRSFYMVRGQKLLGGFCGGVILTQHHVLTAAHCLFQ</sequence>
<evidence type="ECO:0000313" key="7">
    <source>
        <dbReference type="EMBL" id="CAG9108989.1"/>
    </source>
</evidence>
<dbReference type="AlphaFoldDB" id="A0A8S4E0R1"/>
<keyword evidence="1" id="KW-0645">Protease</keyword>
<dbReference type="PANTHER" id="PTHR24276">
    <property type="entry name" value="POLYSERASE-RELATED"/>
    <property type="match status" value="1"/>
</dbReference>
<dbReference type="Gene3D" id="2.40.10.10">
    <property type="entry name" value="Trypsin-like serine proteases"/>
    <property type="match status" value="1"/>
</dbReference>
<keyword evidence="2" id="KW-0378">Hydrolase</keyword>
<evidence type="ECO:0000256" key="1">
    <source>
        <dbReference type="ARBA" id="ARBA00022670"/>
    </source>
</evidence>
<proteinExistence type="predicted"/>
<dbReference type="SUPFAM" id="SSF50494">
    <property type="entry name" value="Trypsin-like serine proteases"/>
    <property type="match status" value="1"/>
</dbReference>
<feature type="region of interest" description="Disordered" evidence="5">
    <location>
        <begin position="1"/>
        <end position="24"/>
    </location>
</feature>
<name>A0A8S4E0R1_PLUXY</name>
<keyword evidence="8" id="KW-1185">Reference proteome</keyword>
<evidence type="ECO:0000313" key="8">
    <source>
        <dbReference type="Proteomes" id="UP000653454"/>
    </source>
</evidence>
<evidence type="ECO:0000256" key="5">
    <source>
        <dbReference type="SAM" id="MobiDB-lite"/>
    </source>
</evidence>
<evidence type="ECO:0000256" key="2">
    <source>
        <dbReference type="ARBA" id="ARBA00022801"/>
    </source>
</evidence>
<protein>
    <submittedName>
        <fullName evidence="7">(diamondback moth) hypothetical protein</fullName>
    </submittedName>
</protein>
<organism evidence="7 8">
    <name type="scientific">Plutella xylostella</name>
    <name type="common">Diamondback moth</name>
    <name type="synonym">Plutella maculipennis</name>
    <dbReference type="NCBI Taxonomy" id="51655"/>
    <lineage>
        <taxon>Eukaryota</taxon>
        <taxon>Metazoa</taxon>
        <taxon>Ecdysozoa</taxon>
        <taxon>Arthropoda</taxon>
        <taxon>Hexapoda</taxon>
        <taxon>Insecta</taxon>
        <taxon>Pterygota</taxon>
        <taxon>Neoptera</taxon>
        <taxon>Endopterygota</taxon>
        <taxon>Lepidoptera</taxon>
        <taxon>Glossata</taxon>
        <taxon>Ditrysia</taxon>
        <taxon>Yponomeutoidea</taxon>
        <taxon>Plutellidae</taxon>
        <taxon>Plutella</taxon>
    </lineage>
</organism>
<dbReference type="PROSITE" id="PS00134">
    <property type="entry name" value="TRYPSIN_HIS"/>
    <property type="match status" value="1"/>
</dbReference>
<feature type="domain" description="Peptidase S1" evidence="6">
    <location>
        <begin position="26"/>
        <end position="76"/>
    </location>
</feature>
<comment type="caution">
    <text evidence="7">The sequence shown here is derived from an EMBL/GenBank/DDBJ whole genome shotgun (WGS) entry which is preliminary data.</text>
</comment>
<dbReference type="Proteomes" id="UP000653454">
    <property type="component" value="Unassembled WGS sequence"/>
</dbReference>
<reference evidence="7" key="1">
    <citation type="submission" date="2020-11" db="EMBL/GenBank/DDBJ databases">
        <authorList>
            <person name="Whiteford S."/>
        </authorList>
    </citation>
    <scope>NUCLEOTIDE SEQUENCE</scope>
</reference>
<evidence type="ECO:0000256" key="3">
    <source>
        <dbReference type="ARBA" id="ARBA00022825"/>
    </source>
</evidence>
<evidence type="ECO:0000256" key="4">
    <source>
        <dbReference type="ARBA" id="ARBA00023157"/>
    </source>
</evidence>
<dbReference type="GO" id="GO:0004252">
    <property type="term" value="F:serine-type endopeptidase activity"/>
    <property type="evidence" value="ECO:0007669"/>
    <property type="project" value="InterPro"/>
</dbReference>
<evidence type="ECO:0000259" key="6">
    <source>
        <dbReference type="Pfam" id="PF00089"/>
    </source>
</evidence>
<dbReference type="PANTHER" id="PTHR24276:SF98">
    <property type="entry name" value="FI18310P1-RELATED"/>
    <property type="match status" value="1"/>
</dbReference>
<accession>A0A8S4E0R1</accession>
<dbReference type="InterPro" id="IPR043504">
    <property type="entry name" value="Peptidase_S1_PA_chymotrypsin"/>
</dbReference>
<keyword evidence="4" id="KW-1015">Disulfide bond</keyword>
<dbReference type="InterPro" id="IPR018114">
    <property type="entry name" value="TRYPSIN_HIS"/>
</dbReference>
<dbReference type="GO" id="GO:0006508">
    <property type="term" value="P:proteolysis"/>
    <property type="evidence" value="ECO:0007669"/>
    <property type="project" value="UniProtKB-KW"/>
</dbReference>
<dbReference type="InterPro" id="IPR001254">
    <property type="entry name" value="Trypsin_dom"/>
</dbReference>
<dbReference type="Pfam" id="PF00089">
    <property type="entry name" value="Trypsin"/>
    <property type="match status" value="1"/>
</dbReference>
<gene>
    <name evidence="7" type="ORF">PLXY2_LOCUS4248</name>
</gene>
<dbReference type="InterPro" id="IPR050430">
    <property type="entry name" value="Peptidase_S1"/>
</dbReference>
<dbReference type="EMBL" id="CAJHNJ030000011">
    <property type="protein sequence ID" value="CAG9108989.1"/>
    <property type="molecule type" value="Genomic_DNA"/>
</dbReference>
<feature type="compositionally biased region" description="Basic and acidic residues" evidence="5">
    <location>
        <begin position="1"/>
        <end position="12"/>
    </location>
</feature>
<dbReference type="InterPro" id="IPR009003">
    <property type="entry name" value="Peptidase_S1_PA"/>
</dbReference>
<keyword evidence="3" id="KW-0720">Serine protease</keyword>